<dbReference type="Proteomes" id="UP001500454">
    <property type="component" value="Unassembled WGS sequence"/>
</dbReference>
<gene>
    <name evidence="3" type="ORF">GCM10023186_15950</name>
</gene>
<proteinExistence type="predicted"/>
<dbReference type="InterPro" id="IPR011933">
    <property type="entry name" value="Double_TM_dom"/>
</dbReference>
<dbReference type="Pfam" id="PF07584">
    <property type="entry name" value="BatA"/>
    <property type="match status" value="1"/>
</dbReference>
<feature type="transmembrane region" description="Helical" evidence="1">
    <location>
        <begin position="6"/>
        <end position="25"/>
    </location>
</feature>
<organism evidence="3 4">
    <name type="scientific">Hymenobacter koreensis</name>
    <dbReference type="NCBI Taxonomy" id="1084523"/>
    <lineage>
        <taxon>Bacteria</taxon>
        <taxon>Pseudomonadati</taxon>
        <taxon>Bacteroidota</taxon>
        <taxon>Cytophagia</taxon>
        <taxon>Cytophagales</taxon>
        <taxon>Hymenobacteraceae</taxon>
        <taxon>Hymenobacter</taxon>
    </lineage>
</organism>
<dbReference type="InterPro" id="IPR024163">
    <property type="entry name" value="Aerotolerance_reg_N"/>
</dbReference>
<protein>
    <recommendedName>
        <fullName evidence="2">Aerotolerance regulator N-terminal domain-containing protein</fullName>
    </recommendedName>
</protein>
<feature type="domain" description="Aerotolerance regulator N-terminal" evidence="2">
    <location>
        <begin position="1"/>
        <end position="77"/>
    </location>
</feature>
<keyword evidence="1" id="KW-1133">Transmembrane helix</keyword>
<reference evidence="4" key="1">
    <citation type="journal article" date="2019" name="Int. J. Syst. Evol. Microbiol.">
        <title>The Global Catalogue of Microorganisms (GCM) 10K type strain sequencing project: providing services to taxonomists for standard genome sequencing and annotation.</title>
        <authorList>
            <consortium name="The Broad Institute Genomics Platform"/>
            <consortium name="The Broad Institute Genome Sequencing Center for Infectious Disease"/>
            <person name="Wu L."/>
            <person name="Ma J."/>
        </authorList>
    </citation>
    <scope>NUCLEOTIDE SEQUENCE [LARGE SCALE GENOMIC DNA]</scope>
    <source>
        <strain evidence="4">JCM 17924</strain>
    </source>
</reference>
<evidence type="ECO:0000259" key="2">
    <source>
        <dbReference type="Pfam" id="PF07584"/>
    </source>
</evidence>
<comment type="caution">
    <text evidence="3">The sequence shown here is derived from an EMBL/GenBank/DDBJ whole genome shotgun (WGS) entry which is preliminary data.</text>
</comment>
<keyword evidence="1" id="KW-0472">Membrane</keyword>
<feature type="transmembrane region" description="Helical" evidence="1">
    <location>
        <begin position="60"/>
        <end position="79"/>
    </location>
</feature>
<keyword evidence="4" id="KW-1185">Reference proteome</keyword>
<dbReference type="NCBIfam" id="TIGR02226">
    <property type="entry name" value="two_anch"/>
    <property type="match status" value="1"/>
</dbReference>
<dbReference type="PANTHER" id="PTHR37464:SF1">
    <property type="entry name" value="BLL2463 PROTEIN"/>
    <property type="match status" value="1"/>
</dbReference>
<evidence type="ECO:0000313" key="3">
    <source>
        <dbReference type="EMBL" id="GAA4378935.1"/>
    </source>
</evidence>
<name>A0ABP8IYL4_9BACT</name>
<evidence type="ECO:0000313" key="4">
    <source>
        <dbReference type="Proteomes" id="UP001500454"/>
    </source>
</evidence>
<keyword evidence="1" id="KW-0812">Transmembrane</keyword>
<dbReference type="RefSeq" id="WP_345222914.1">
    <property type="nucleotide sequence ID" value="NZ_BAABHA010000002.1"/>
</dbReference>
<dbReference type="PANTHER" id="PTHR37464">
    <property type="entry name" value="BLL2463 PROTEIN"/>
    <property type="match status" value="1"/>
</dbReference>
<accession>A0ABP8IYL4</accession>
<dbReference type="EMBL" id="BAABHA010000002">
    <property type="protein sequence ID" value="GAA4378935.1"/>
    <property type="molecule type" value="Genomic_DNA"/>
</dbReference>
<sequence length="511" mass="54831">MFSFAYPAALWALAGLLVPVAIHLWNRRPGQVVPVGALRWLTPGANRRVSRLQLSQKTLLALRLLILGLLVAALAGPQWSTPAPPARPQVLLSAGVMQPSIVDALRPSLDSLRRQGAQFRLLATGFPLLPDSAFSETTLANGSPARNEHAAYWPLAVQAVGQFPGSELRIISDNAQQHFRGTRPALPPRLRWQLLPAATDSGAWLHSAARITPDSLRLLTGHDRTGNSVFKVYRLPLPAAGKSLAPVAGLPPLTLVTESGHLSIRVGRAADSAAYQVPVLQPLRVAVYFDAQTRAADSRAVAAALRAAAPYVPASLQLHVTSTPPATSDSLNWLFWLSDTPAPAVWRQRAATGLRLFTDAKGSGTASESLVFTLDGTTFQLRQRHDLPALPSSMPLWADGTGQAVLDFERVGRGGIYRLHTRLHPAWSSLATDGQLPAALLTLLTPELASGPDRRALAASQLRSTTAASEQLRQPAAQVLGFGPWLVLLAGLLFGLERIWRHRTLPSSSPA</sequence>
<evidence type="ECO:0000256" key="1">
    <source>
        <dbReference type="SAM" id="Phobius"/>
    </source>
</evidence>